<organism evidence="3">
    <name type="scientific">Dissoconium aciculare CBS 342.82</name>
    <dbReference type="NCBI Taxonomy" id="1314786"/>
    <lineage>
        <taxon>Eukaryota</taxon>
        <taxon>Fungi</taxon>
        <taxon>Dikarya</taxon>
        <taxon>Ascomycota</taxon>
        <taxon>Pezizomycotina</taxon>
        <taxon>Dothideomycetes</taxon>
        <taxon>Dothideomycetidae</taxon>
        <taxon>Mycosphaerellales</taxon>
        <taxon>Dissoconiaceae</taxon>
        <taxon>Dissoconium</taxon>
    </lineage>
</organism>
<dbReference type="PANTHER" id="PTHR28271">
    <property type="entry name" value="54S RIBOSOMAL PROTEIN L31, MITOCHONDRIAL"/>
    <property type="match status" value="1"/>
</dbReference>
<accession>A0A6J3M3C6</accession>
<feature type="compositionally biased region" description="Polar residues" evidence="1">
    <location>
        <begin position="91"/>
        <end position="108"/>
    </location>
</feature>
<dbReference type="GO" id="GO:0003735">
    <property type="term" value="F:structural constituent of ribosome"/>
    <property type="evidence" value="ECO:0007669"/>
    <property type="project" value="TreeGrafter"/>
</dbReference>
<dbReference type="GeneID" id="54365532"/>
<evidence type="ECO:0000313" key="2">
    <source>
        <dbReference type="Proteomes" id="UP000504637"/>
    </source>
</evidence>
<proteinExistence type="predicted"/>
<dbReference type="InterPro" id="IPR016340">
    <property type="entry name" value="Ribosomal_mL60"/>
</dbReference>
<dbReference type="PANTHER" id="PTHR28271:SF1">
    <property type="entry name" value="LARGE RIBOSOMAL SUBUNIT PROTEIN ML60"/>
    <property type="match status" value="1"/>
</dbReference>
<dbReference type="OrthoDB" id="2332379at2759"/>
<sequence length="201" mass="22008">MFKPTARLSGGLLWKIPWRLSSNQKLRQRQRLRRVDNIVSILDAALQRQGLSASVASRNLPTTSASEDPISTQPSNTNLSSSTGPDLITASAASQPSVQSKSADLSSQRHGRGPRAGEMLPVHDAQGVTKPSSTVKLSAVAQASSTIKLITRWKAEMPSEAEMLPRDKYSIFDKKVRGFRKGVHKLPKWTRVSQRVNPPGF</sequence>
<dbReference type="Pfam" id="PF09784">
    <property type="entry name" value="L31"/>
    <property type="match status" value="2"/>
</dbReference>
<feature type="compositionally biased region" description="Polar residues" evidence="1">
    <location>
        <begin position="52"/>
        <end position="84"/>
    </location>
</feature>
<protein>
    <recommendedName>
        <fullName evidence="4">54S ribosomal protein L31, mitochondrial</fullName>
    </recommendedName>
</protein>
<dbReference type="RefSeq" id="XP_033459434.1">
    <property type="nucleotide sequence ID" value="XM_033607733.1"/>
</dbReference>
<keyword evidence="2" id="KW-1185">Reference proteome</keyword>
<reference evidence="3" key="1">
    <citation type="submission" date="2020-01" db="EMBL/GenBank/DDBJ databases">
        <authorList>
            <consortium name="DOE Joint Genome Institute"/>
            <person name="Haridas S."/>
            <person name="Albert R."/>
            <person name="Binder M."/>
            <person name="Bloem J."/>
            <person name="Labutti K."/>
            <person name="Salamov A."/>
            <person name="Andreopoulos B."/>
            <person name="Baker S.E."/>
            <person name="Barry K."/>
            <person name="Bills G."/>
            <person name="Bluhm B.H."/>
            <person name="Cannon C."/>
            <person name="Castanera R."/>
            <person name="Culley D.E."/>
            <person name="Daum C."/>
            <person name="Ezra D."/>
            <person name="Gonzalez J.B."/>
            <person name="Henrissat B."/>
            <person name="Kuo A."/>
            <person name="Liang C."/>
            <person name="Lipzen A."/>
            <person name="Lutzoni F."/>
            <person name="Magnuson J."/>
            <person name="Mondo S."/>
            <person name="Nolan M."/>
            <person name="Ohm R."/>
            <person name="Pangilinan J."/>
            <person name="Park H.-J."/>
            <person name="Ramirez L."/>
            <person name="Alfaro M."/>
            <person name="Sun H."/>
            <person name="Tritt A."/>
            <person name="Yoshinaga Y."/>
            <person name="Zwiers L.-H."/>
            <person name="Turgeon B.G."/>
            <person name="Goodwin S.B."/>
            <person name="Spatafora J.W."/>
            <person name="Crous P.W."/>
            <person name="Grigoriev I.V."/>
        </authorList>
    </citation>
    <scope>NUCLEOTIDE SEQUENCE</scope>
    <source>
        <strain evidence="3">CBS 342.82</strain>
    </source>
</reference>
<gene>
    <name evidence="3" type="ORF">K489DRAFT_410707</name>
</gene>
<evidence type="ECO:0000313" key="3">
    <source>
        <dbReference type="RefSeq" id="XP_033459434.1"/>
    </source>
</evidence>
<dbReference type="AlphaFoldDB" id="A0A6J3M3C6"/>
<feature type="region of interest" description="Disordered" evidence="1">
    <location>
        <begin position="52"/>
        <end position="119"/>
    </location>
</feature>
<dbReference type="Proteomes" id="UP000504637">
    <property type="component" value="Unplaced"/>
</dbReference>
<reference evidence="3" key="3">
    <citation type="submission" date="2025-08" db="UniProtKB">
        <authorList>
            <consortium name="RefSeq"/>
        </authorList>
    </citation>
    <scope>IDENTIFICATION</scope>
    <source>
        <strain evidence="3">CBS 342.82</strain>
    </source>
</reference>
<evidence type="ECO:0000256" key="1">
    <source>
        <dbReference type="SAM" id="MobiDB-lite"/>
    </source>
</evidence>
<reference evidence="3" key="2">
    <citation type="submission" date="2020-04" db="EMBL/GenBank/DDBJ databases">
        <authorList>
            <consortium name="NCBI Genome Project"/>
        </authorList>
    </citation>
    <scope>NUCLEOTIDE SEQUENCE</scope>
    <source>
        <strain evidence="3">CBS 342.82</strain>
    </source>
</reference>
<dbReference type="GO" id="GO:0005762">
    <property type="term" value="C:mitochondrial large ribosomal subunit"/>
    <property type="evidence" value="ECO:0007669"/>
    <property type="project" value="TreeGrafter"/>
</dbReference>
<name>A0A6J3M3C6_9PEZI</name>
<evidence type="ECO:0008006" key="4">
    <source>
        <dbReference type="Google" id="ProtNLM"/>
    </source>
</evidence>